<evidence type="ECO:0000259" key="1">
    <source>
        <dbReference type="PROSITE" id="PS50097"/>
    </source>
</evidence>
<dbReference type="Proteomes" id="UP000006352">
    <property type="component" value="Unassembled WGS sequence"/>
</dbReference>
<dbReference type="HOGENOM" id="CLU_034203_1_0_1"/>
<dbReference type="GeneID" id="24101262"/>
<dbReference type="SUPFAM" id="SSF54695">
    <property type="entry name" value="POZ domain"/>
    <property type="match status" value="2"/>
</dbReference>
<proteinExistence type="predicted"/>
<feature type="domain" description="BTB" evidence="1">
    <location>
        <begin position="18"/>
        <end position="91"/>
    </location>
</feature>
<dbReference type="InterPro" id="IPR044714">
    <property type="entry name" value="AtSIBP1-like"/>
</dbReference>
<sequence>MKGPIYQVAASPFNRPDADVILRSSNGSHFHFHVHRNILMMASPFFEDMFHLPVPHNENQTDRPIIDVPEDSATLDILLRVCYPVAVPLITTVKQARSVLDAALKYDMITVKQFATRMLETFVQAEPLRVYAIAARHGLDRLAKVAARQAVQKNAVTDSYVPELEDMPAGCYYRLLQYQRRVNNSTVFVFCRPKHNIATKGPSRETELTERNAPSPFDAVDADVVMVTTDNMRFCVHKSIITSASPVWTTLLQEQVSESGPASYNEETCGPRILQISERSNILQPLLQLIYPSGLPISVDNAALPSLLDAANKYQLQRVSWILLPKWSEFVASDPLSSYLLACSRGLKEQVIHSARSLLSRTYNDLVNTYVGALEAVPTGPYYRLLQFHKRCGQAARSFFDSQTRKDLEASSSFTLVTCDKSPCNGNSYRYASPKWYSSYVVRAKRCLEVQPSVSTFRLETITFLVKEMGCLSCMMRIKEVLAFCSAFEDAVDKVISEVSTDILFN</sequence>
<dbReference type="InterPro" id="IPR011333">
    <property type="entry name" value="SKP1/BTB/POZ_sf"/>
</dbReference>
<dbReference type="InParanoid" id="J4I321"/>
<evidence type="ECO:0000313" key="2">
    <source>
        <dbReference type="EMBL" id="CCM06362.1"/>
    </source>
</evidence>
<dbReference type="SMART" id="SM00225">
    <property type="entry name" value="BTB"/>
    <property type="match status" value="2"/>
</dbReference>
<protein>
    <recommendedName>
        <fullName evidence="1">BTB domain-containing protein</fullName>
    </recommendedName>
</protein>
<dbReference type="STRING" id="599839.J4I321"/>
<feature type="domain" description="BTB" evidence="1">
    <location>
        <begin position="222"/>
        <end position="299"/>
    </location>
</feature>
<dbReference type="InterPro" id="IPR000210">
    <property type="entry name" value="BTB/POZ_dom"/>
</dbReference>
<dbReference type="Pfam" id="PF00651">
    <property type="entry name" value="BTB"/>
    <property type="match status" value="2"/>
</dbReference>
<accession>J4I321</accession>
<dbReference type="RefSeq" id="XP_012185645.1">
    <property type="nucleotide sequence ID" value="XM_012330255.1"/>
</dbReference>
<evidence type="ECO:0000313" key="3">
    <source>
        <dbReference type="Proteomes" id="UP000006352"/>
    </source>
</evidence>
<keyword evidence="3" id="KW-1185">Reference proteome</keyword>
<reference evidence="2 3" key="1">
    <citation type="journal article" date="2012" name="Appl. Environ. Microbiol.">
        <title>Short-read sequencing for genomic analysis of the brown rot fungus Fibroporia radiculosa.</title>
        <authorList>
            <person name="Tang J.D."/>
            <person name="Perkins A.D."/>
            <person name="Sonstegard T.S."/>
            <person name="Schroeder S.G."/>
            <person name="Burgess S.C."/>
            <person name="Diehl S.V."/>
        </authorList>
    </citation>
    <scope>NUCLEOTIDE SEQUENCE [LARGE SCALE GENOMIC DNA]</scope>
    <source>
        <strain evidence="2 3">TFFH 294</strain>
    </source>
</reference>
<dbReference type="AlphaFoldDB" id="J4I321"/>
<gene>
    <name evidence="2" type="ORF">FIBRA_08619</name>
</gene>
<dbReference type="EMBL" id="HE797305">
    <property type="protein sequence ID" value="CCM06362.1"/>
    <property type="molecule type" value="Genomic_DNA"/>
</dbReference>
<dbReference type="CDD" id="cd18186">
    <property type="entry name" value="BTB_POZ_ZBTB_KLHL-like"/>
    <property type="match status" value="2"/>
</dbReference>
<dbReference type="OrthoDB" id="3164835at2759"/>
<dbReference type="Gene3D" id="3.30.710.10">
    <property type="entry name" value="Potassium Channel Kv1.1, Chain A"/>
    <property type="match status" value="2"/>
</dbReference>
<name>J4I321_9APHY</name>
<dbReference type="PANTHER" id="PTHR46672">
    <property type="entry name" value="OS08G0495500 PROTEIN-RELATED"/>
    <property type="match status" value="1"/>
</dbReference>
<dbReference type="PROSITE" id="PS50097">
    <property type="entry name" value="BTB"/>
    <property type="match status" value="2"/>
</dbReference>
<organism evidence="2 3">
    <name type="scientific">Fibroporia radiculosa</name>
    <dbReference type="NCBI Taxonomy" id="599839"/>
    <lineage>
        <taxon>Eukaryota</taxon>
        <taxon>Fungi</taxon>
        <taxon>Dikarya</taxon>
        <taxon>Basidiomycota</taxon>
        <taxon>Agaricomycotina</taxon>
        <taxon>Agaricomycetes</taxon>
        <taxon>Polyporales</taxon>
        <taxon>Fibroporiaceae</taxon>
        <taxon>Fibroporia</taxon>
    </lineage>
</organism>